<dbReference type="STRING" id="114686.BM536_037965"/>
<gene>
    <name evidence="1" type="ORF">BM536_037965</name>
</gene>
<organism evidence="1 2">
    <name type="scientific">Streptomyces phaeoluteigriseus</name>
    <dbReference type="NCBI Taxonomy" id="114686"/>
    <lineage>
        <taxon>Bacteria</taxon>
        <taxon>Bacillati</taxon>
        <taxon>Actinomycetota</taxon>
        <taxon>Actinomycetes</taxon>
        <taxon>Kitasatosporales</taxon>
        <taxon>Streptomycetaceae</taxon>
        <taxon>Streptomyces</taxon>
        <taxon>Streptomyces aurantiacus group</taxon>
    </lineage>
</organism>
<accession>A0A1V6MH45</accession>
<sequence length="135" mass="14920">MFANPLCIEYSKRDITFDNGGALRFLLAEPSRFAITMLTCRYYQRDHWSVQTSSGATPLVTWDGQYWWNKSHREAGARLTNFRINGQSAGMGDVVSLLRADFPDVADALADFGDEAGETGLVTSLPYDLACDLAG</sequence>
<dbReference type="AlphaFoldDB" id="A0A1V6MH45"/>
<evidence type="ECO:0000313" key="2">
    <source>
        <dbReference type="Proteomes" id="UP000184286"/>
    </source>
</evidence>
<reference evidence="2" key="1">
    <citation type="submission" date="2016-11" db="EMBL/GenBank/DDBJ databases">
        <authorList>
            <person name="Schniete J.K."/>
            <person name="Salih T."/>
            <person name="Algora Gallardo L."/>
            <person name="Martinez Fernandez S."/>
            <person name="Herron P.R."/>
        </authorList>
    </citation>
    <scope>NUCLEOTIDE SEQUENCE [LARGE SCALE GENOMIC DNA]</scope>
    <source>
        <strain evidence="2">DSM 41896</strain>
    </source>
</reference>
<comment type="caution">
    <text evidence="1">The sequence shown here is derived from an EMBL/GenBank/DDBJ whole genome shotgun (WGS) entry which is preliminary data.</text>
</comment>
<dbReference type="EMBL" id="MPOH02000051">
    <property type="protein sequence ID" value="OQD51799.1"/>
    <property type="molecule type" value="Genomic_DNA"/>
</dbReference>
<name>A0A1V6MH45_9ACTN</name>
<reference evidence="1 2" key="2">
    <citation type="submission" date="2017-02" db="EMBL/GenBank/DDBJ databases">
        <title>Draft genome sequence of Streptomyces phaeoluteigriseus type strain DSM41896.</title>
        <authorList>
            <person name="Salih T.S."/>
            <person name="Algora Gallardo L."/>
            <person name="Melo Santos T."/>
            <person name="Filgueira Martinez S."/>
            <person name="Herron P.R."/>
        </authorList>
    </citation>
    <scope>NUCLEOTIDE SEQUENCE [LARGE SCALE GENOMIC DNA]</scope>
    <source>
        <strain evidence="1 2">DSM 41896</strain>
    </source>
</reference>
<protein>
    <submittedName>
        <fullName evidence="1">Uncharacterized protein</fullName>
    </submittedName>
</protein>
<proteinExistence type="predicted"/>
<evidence type="ECO:0000313" key="1">
    <source>
        <dbReference type="EMBL" id="OQD51799.1"/>
    </source>
</evidence>
<dbReference type="Proteomes" id="UP000184286">
    <property type="component" value="Unassembled WGS sequence"/>
</dbReference>